<dbReference type="AlphaFoldDB" id="A0A4E0RGN2"/>
<evidence type="ECO:0000256" key="1">
    <source>
        <dbReference type="SAM" id="MobiDB-lite"/>
    </source>
</evidence>
<sequence length="104" mass="11615">MQNISANLSNDSSQRASTEAELESWLSVEQVDDNFNSVGQKQYIDESRQHKFWSNNLDFEQSGSNEFDRSIRTCIFSDNSNEGKTSTGQQKSSSGAGSYSTLDE</sequence>
<keyword evidence="3" id="KW-1185">Reference proteome</keyword>
<organism evidence="2 3">
    <name type="scientific">Fasciola hepatica</name>
    <name type="common">Liver fluke</name>
    <dbReference type="NCBI Taxonomy" id="6192"/>
    <lineage>
        <taxon>Eukaryota</taxon>
        <taxon>Metazoa</taxon>
        <taxon>Spiralia</taxon>
        <taxon>Lophotrochozoa</taxon>
        <taxon>Platyhelminthes</taxon>
        <taxon>Trematoda</taxon>
        <taxon>Digenea</taxon>
        <taxon>Plagiorchiida</taxon>
        <taxon>Echinostomata</taxon>
        <taxon>Echinostomatoidea</taxon>
        <taxon>Fasciolidae</taxon>
        <taxon>Fasciola</taxon>
    </lineage>
</organism>
<dbReference type="Proteomes" id="UP000230066">
    <property type="component" value="Unassembled WGS sequence"/>
</dbReference>
<comment type="caution">
    <text evidence="2">The sequence shown here is derived from an EMBL/GenBank/DDBJ whole genome shotgun (WGS) entry which is preliminary data.</text>
</comment>
<dbReference type="EMBL" id="JXXN02000837">
    <property type="protein sequence ID" value="THD26175.1"/>
    <property type="molecule type" value="Genomic_DNA"/>
</dbReference>
<feature type="region of interest" description="Disordered" evidence="1">
    <location>
        <begin position="1"/>
        <end position="20"/>
    </location>
</feature>
<reference evidence="2" key="1">
    <citation type="submission" date="2019-03" db="EMBL/GenBank/DDBJ databases">
        <title>Improved annotation for the trematode Fasciola hepatica.</title>
        <authorList>
            <person name="Choi Y.-J."/>
            <person name="Martin J."/>
            <person name="Mitreva M."/>
        </authorList>
    </citation>
    <scope>NUCLEOTIDE SEQUENCE [LARGE SCALE GENOMIC DNA]</scope>
</reference>
<feature type="region of interest" description="Disordered" evidence="1">
    <location>
        <begin position="77"/>
        <end position="104"/>
    </location>
</feature>
<feature type="compositionally biased region" description="Polar residues" evidence="1">
    <location>
        <begin position="1"/>
        <end position="17"/>
    </location>
</feature>
<protein>
    <submittedName>
        <fullName evidence="2">Uncharacterized protein</fullName>
    </submittedName>
</protein>
<accession>A0A4E0RGN2</accession>
<proteinExistence type="predicted"/>
<name>A0A4E0RGN2_FASHE</name>
<gene>
    <name evidence="2" type="ORF">D915_003134</name>
</gene>
<evidence type="ECO:0000313" key="3">
    <source>
        <dbReference type="Proteomes" id="UP000230066"/>
    </source>
</evidence>
<evidence type="ECO:0000313" key="2">
    <source>
        <dbReference type="EMBL" id="THD26175.1"/>
    </source>
</evidence>